<protein>
    <submittedName>
        <fullName evidence="1">Uncharacterized protein</fullName>
    </submittedName>
</protein>
<sequence length="93" mass="11367">METEGNVFRCFKTRKDTILPTFDRWRPAIRERFLLHAHHSSPYERLLLDREKEVMTWKARTELESDIKEYERNLLLLDQTMTRTSPRNKRETS</sequence>
<evidence type="ECO:0000313" key="1">
    <source>
        <dbReference type="EMBL" id="CAA0393997.1"/>
    </source>
</evidence>
<accession>A0A5S9XR37</accession>
<reference evidence="1 2" key="1">
    <citation type="submission" date="2019-12" db="EMBL/GenBank/DDBJ databases">
        <authorList>
            <person name="Jiao W.-B."/>
            <person name="Schneeberger K."/>
        </authorList>
    </citation>
    <scope>NUCLEOTIDE SEQUENCE [LARGE SCALE GENOMIC DNA]</scope>
    <source>
        <strain evidence="2">cv. C24</strain>
    </source>
</reference>
<organism evidence="1 2">
    <name type="scientific">Arabidopsis thaliana</name>
    <name type="common">Mouse-ear cress</name>
    <dbReference type="NCBI Taxonomy" id="3702"/>
    <lineage>
        <taxon>Eukaryota</taxon>
        <taxon>Viridiplantae</taxon>
        <taxon>Streptophyta</taxon>
        <taxon>Embryophyta</taxon>
        <taxon>Tracheophyta</taxon>
        <taxon>Spermatophyta</taxon>
        <taxon>Magnoliopsida</taxon>
        <taxon>eudicotyledons</taxon>
        <taxon>Gunneridae</taxon>
        <taxon>Pentapetalae</taxon>
        <taxon>rosids</taxon>
        <taxon>malvids</taxon>
        <taxon>Brassicales</taxon>
        <taxon>Brassicaceae</taxon>
        <taxon>Camelineae</taxon>
        <taxon>Arabidopsis</taxon>
    </lineage>
</organism>
<dbReference type="Proteomes" id="UP000434276">
    <property type="component" value="Unassembled WGS sequence"/>
</dbReference>
<dbReference type="EMBL" id="CACSHJ010000095">
    <property type="protein sequence ID" value="CAA0393997.1"/>
    <property type="molecule type" value="Genomic_DNA"/>
</dbReference>
<dbReference type="AlphaFoldDB" id="A0A5S9XR37"/>
<name>A0A5S9XR37_ARATH</name>
<gene>
    <name evidence="1" type="ORF">C24_LOCUS17281</name>
</gene>
<evidence type="ECO:0000313" key="2">
    <source>
        <dbReference type="Proteomes" id="UP000434276"/>
    </source>
</evidence>
<proteinExistence type="predicted"/>